<reference evidence="2 3" key="1">
    <citation type="submission" date="2017-06" db="EMBL/GenBank/DDBJ databases">
        <authorList>
            <consortium name="Pathogen Informatics"/>
        </authorList>
    </citation>
    <scope>NUCLEOTIDE SEQUENCE [LARGE SCALE GENOMIC DNA]</scope>
    <source>
        <strain evidence="2 3">NCTC13490</strain>
    </source>
</reference>
<evidence type="ECO:0000313" key="3">
    <source>
        <dbReference type="Proteomes" id="UP000215196"/>
    </source>
</evidence>
<protein>
    <submittedName>
        <fullName evidence="2">Uncharacterized protein</fullName>
    </submittedName>
</protein>
<keyword evidence="1" id="KW-0472">Membrane</keyword>
<evidence type="ECO:0000313" key="2">
    <source>
        <dbReference type="EMBL" id="SNV41431.1"/>
    </source>
</evidence>
<dbReference type="EMBL" id="LT906465">
    <property type="protein sequence ID" value="SNV41431.1"/>
    <property type="molecule type" value="Genomic_DNA"/>
</dbReference>
<organism evidence="2 3">
    <name type="scientific">Chryseobacterium taklimakanense</name>
    <dbReference type="NCBI Taxonomy" id="536441"/>
    <lineage>
        <taxon>Bacteria</taxon>
        <taxon>Pseudomonadati</taxon>
        <taxon>Bacteroidota</taxon>
        <taxon>Flavobacteriia</taxon>
        <taxon>Flavobacteriales</taxon>
        <taxon>Weeksellaceae</taxon>
        <taxon>Chryseobacterium group</taxon>
        <taxon>Chryseobacterium</taxon>
    </lineage>
</organism>
<proteinExistence type="predicted"/>
<keyword evidence="1" id="KW-0812">Transmembrane</keyword>
<dbReference type="RefSeq" id="WP_095070831.1">
    <property type="nucleotide sequence ID" value="NZ_LT906465.1"/>
</dbReference>
<dbReference type="Proteomes" id="UP000215196">
    <property type="component" value="Chromosome 1"/>
</dbReference>
<dbReference type="AlphaFoldDB" id="A0A239X3V1"/>
<sequence length="162" mass="18354">MAITFIIYFAVSYFIAAKLGATRKIGFWGCLIVCLILSPLGGVIVALLTKSNENGVVANKPIHPIYSNKGERRQIIVTGGGTDEMRKFLRGLFSKLEQEVWKTETHLTAEQKREKIIEIVVNVSKSNLYPDVPKYATKYQINQIEAKQTIQEEISRFFMILN</sequence>
<keyword evidence="1" id="KW-1133">Transmembrane helix</keyword>
<name>A0A239X3V1_9FLAO</name>
<feature type="transmembrane region" description="Helical" evidence="1">
    <location>
        <begin position="26"/>
        <end position="48"/>
    </location>
</feature>
<dbReference type="KEGG" id="ctak:4412677_00920"/>
<evidence type="ECO:0000256" key="1">
    <source>
        <dbReference type="SAM" id="Phobius"/>
    </source>
</evidence>
<gene>
    <name evidence="2" type="ORF">SAMEA4412677_00920</name>
</gene>
<accession>A0A239X3V1</accession>
<keyword evidence="3" id="KW-1185">Reference proteome</keyword>